<dbReference type="InterPro" id="IPR013325">
    <property type="entry name" value="RNA_pol_sigma_r2"/>
</dbReference>
<dbReference type="InterPro" id="IPR013324">
    <property type="entry name" value="RNA_pol_sigma_r3/r4-like"/>
</dbReference>
<dbReference type="EMBL" id="BMYM01000002">
    <property type="protein sequence ID" value="GHD36021.1"/>
    <property type="molecule type" value="Genomic_DNA"/>
</dbReference>
<evidence type="ECO:0000256" key="1">
    <source>
        <dbReference type="ARBA" id="ARBA00010641"/>
    </source>
</evidence>
<evidence type="ECO:0000259" key="5">
    <source>
        <dbReference type="Pfam" id="PF04542"/>
    </source>
</evidence>
<name>A0A918XKA2_9GAMM</name>
<protein>
    <submittedName>
        <fullName evidence="7">RNA polymerase subunit sigma-24</fullName>
    </submittedName>
</protein>
<sequence length="184" mass="20819">MGKEMERARDGQLVQRGLQGDRQALEALVNLYHGAIYKLAYRMLGNREDAADVTQTCFLKAFENLGSYNPEYKFFSWLYRIGINEALNTRRRNAGIEPLDQPIPDQGDGPELATGNDELQTQVQTALMQLNDEHRAVITLRHYSECSYADMAVILAVPEKTVRSRLFEARRKLQGVLSAAGVER</sequence>
<dbReference type="Pfam" id="PF08281">
    <property type="entry name" value="Sigma70_r4_2"/>
    <property type="match status" value="1"/>
</dbReference>
<comment type="caution">
    <text evidence="7">The sequence shown here is derived from an EMBL/GenBank/DDBJ whole genome shotgun (WGS) entry which is preliminary data.</text>
</comment>
<dbReference type="SUPFAM" id="SSF88659">
    <property type="entry name" value="Sigma3 and sigma4 domains of RNA polymerase sigma factors"/>
    <property type="match status" value="1"/>
</dbReference>
<dbReference type="Gene3D" id="1.10.10.10">
    <property type="entry name" value="Winged helix-like DNA-binding domain superfamily/Winged helix DNA-binding domain"/>
    <property type="match status" value="1"/>
</dbReference>
<organism evidence="7 8">
    <name type="scientific">Parahalioglobus pacificus</name>
    <dbReference type="NCBI Taxonomy" id="930806"/>
    <lineage>
        <taxon>Bacteria</taxon>
        <taxon>Pseudomonadati</taxon>
        <taxon>Pseudomonadota</taxon>
        <taxon>Gammaproteobacteria</taxon>
        <taxon>Cellvibrionales</taxon>
        <taxon>Halieaceae</taxon>
        <taxon>Parahalioglobus</taxon>
    </lineage>
</organism>
<dbReference type="Gene3D" id="1.10.1740.10">
    <property type="match status" value="1"/>
</dbReference>
<dbReference type="InterPro" id="IPR039425">
    <property type="entry name" value="RNA_pol_sigma-70-like"/>
</dbReference>
<dbReference type="CDD" id="cd06171">
    <property type="entry name" value="Sigma70_r4"/>
    <property type="match status" value="1"/>
</dbReference>
<dbReference type="Pfam" id="PF04542">
    <property type="entry name" value="Sigma70_r2"/>
    <property type="match status" value="1"/>
</dbReference>
<keyword evidence="3" id="KW-0731">Sigma factor</keyword>
<dbReference type="GO" id="GO:0006352">
    <property type="term" value="P:DNA-templated transcription initiation"/>
    <property type="evidence" value="ECO:0007669"/>
    <property type="project" value="InterPro"/>
</dbReference>
<comment type="similarity">
    <text evidence="1">Belongs to the sigma-70 factor family. ECF subfamily.</text>
</comment>
<keyword evidence="8" id="KW-1185">Reference proteome</keyword>
<reference evidence="7" key="1">
    <citation type="journal article" date="2014" name="Int. J. Syst. Evol. Microbiol.">
        <title>Complete genome sequence of Corynebacterium casei LMG S-19264T (=DSM 44701T), isolated from a smear-ripened cheese.</title>
        <authorList>
            <consortium name="US DOE Joint Genome Institute (JGI-PGF)"/>
            <person name="Walter F."/>
            <person name="Albersmeier A."/>
            <person name="Kalinowski J."/>
            <person name="Ruckert C."/>
        </authorList>
    </citation>
    <scope>NUCLEOTIDE SEQUENCE</scope>
    <source>
        <strain evidence="7">KCTC 23430</strain>
    </source>
</reference>
<dbReference type="InterPro" id="IPR014284">
    <property type="entry name" value="RNA_pol_sigma-70_dom"/>
</dbReference>
<reference evidence="7" key="2">
    <citation type="submission" date="2020-09" db="EMBL/GenBank/DDBJ databases">
        <authorList>
            <person name="Sun Q."/>
            <person name="Kim S."/>
        </authorList>
    </citation>
    <scope>NUCLEOTIDE SEQUENCE</scope>
    <source>
        <strain evidence="7">KCTC 23430</strain>
    </source>
</reference>
<feature type="domain" description="RNA polymerase sigma-70 region 2" evidence="5">
    <location>
        <begin position="28"/>
        <end position="94"/>
    </location>
</feature>
<dbReference type="PANTHER" id="PTHR43133:SF51">
    <property type="entry name" value="RNA POLYMERASE SIGMA FACTOR"/>
    <property type="match status" value="1"/>
</dbReference>
<proteinExistence type="inferred from homology"/>
<feature type="domain" description="RNA polymerase sigma factor 70 region 4 type 2" evidence="6">
    <location>
        <begin position="122"/>
        <end position="173"/>
    </location>
</feature>
<gene>
    <name evidence="7" type="ORF">GCM10007053_23810</name>
</gene>
<dbReference type="InterPro" id="IPR036388">
    <property type="entry name" value="WH-like_DNA-bd_sf"/>
</dbReference>
<keyword evidence="4" id="KW-0804">Transcription</keyword>
<dbReference type="PANTHER" id="PTHR43133">
    <property type="entry name" value="RNA POLYMERASE ECF-TYPE SIGMA FACTO"/>
    <property type="match status" value="1"/>
</dbReference>
<dbReference type="RefSeq" id="WP_189478010.1">
    <property type="nucleotide sequence ID" value="NZ_BMYM01000002.1"/>
</dbReference>
<dbReference type="InterPro" id="IPR013249">
    <property type="entry name" value="RNA_pol_sigma70_r4_t2"/>
</dbReference>
<evidence type="ECO:0000256" key="2">
    <source>
        <dbReference type="ARBA" id="ARBA00023015"/>
    </source>
</evidence>
<dbReference type="GO" id="GO:0016987">
    <property type="term" value="F:sigma factor activity"/>
    <property type="evidence" value="ECO:0007669"/>
    <property type="project" value="UniProtKB-KW"/>
</dbReference>
<dbReference type="NCBIfam" id="TIGR02937">
    <property type="entry name" value="sigma70-ECF"/>
    <property type="match status" value="1"/>
</dbReference>
<accession>A0A918XKA2</accession>
<evidence type="ECO:0000313" key="7">
    <source>
        <dbReference type="EMBL" id="GHD36021.1"/>
    </source>
</evidence>
<evidence type="ECO:0000259" key="6">
    <source>
        <dbReference type="Pfam" id="PF08281"/>
    </source>
</evidence>
<keyword evidence="2" id="KW-0805">Transcription regulation</keyword>
<dbReference type="Proteomes" id="UP000644693">
    <property type="component" value="Unassembled WGS sequence"/>
</dbReference>
<evidence type="ECO:0000256" key="4">
    <source>
        <dbReference type="ARBA" id="ARBA00023163"/>
    </source>
</evidence>
<evidence type="ECO:0000256" key="3">
    <source>
        <dbReference type="ARBA" id="ARBA00023082"/>
    </source>
</evidence>
<dbReference type="AlphaFoldDB" id="A0A918XKA2"/>
<dbReference type="GO" id="GO:0003677">
    <property type="term" value="F:DNA binding"/>
    <property type="evidence" value="ECO:0007669"/>
    <property type="project" value="InterPro"/>
</dbReference>
<dbReference type="InterPro" id="IPR007627">
    <property type="entry name" value="RNA_pol_sigma70_r2"/>
</dbReference>
<evidence type="ECO:0000313" key="8">
    <source>
        <dbReference type="Proteomes" id="UP000644693"/>
    </source>
</evidence>
<dbReference type="SUPFAM" id="SSF88946">
    <property type="entry name" value="Sigma2 domain of RNA polymerase sigma factors"/>
    <property type="match status" value="1"/>
</dbReference>